<organism evidence="1 2">
    <name type="scientific">Salmonella phage vB_SalP_SE29</name>
    <dbReference type="NCBI Taxonomy" id="3134913"/>
    <lineage>
        <taxon>Viruses</taxon>
        <taxon>Duplodnaviria</taxon>
        <taxon>Heunggongvirae</taxon>
        <taxon>Uroviricota</taxon>
        <taxon>Caudoviricetes</taxon>
        <taxon>Autographivirales</taxon>
        <taxon>Autosignataviridae</taxon>
        <taxon>Molineuxvirinae</taxon>
        <taxon>Zindervirus</taxon>
    </lineage>
</organism>
<proteinExistence type="predicted"/>
<sequence length="33" mass="3854">MPFFCPSSMSKRLALRVIFSKLRMINTPMSEFS</sequence>
<evidence type="ECO:0000313" key="2">
    <source>
        <dbReference type="Proteomes" id="UP001434079"/>
    </source>
</evidence>
<reference evidence="1" key="1">
    <citation type="submission" date="2024-03" db="EMBL/GenBank/DDBJ databases">
        <title>Study on the Mechanism of Salmonella Phage vB_SalP_SE29 Recognizing the Surface Receptor of Host Bacteria.</title>
        <authorList>
            <person name="Zhang L."/>
            <person name="Liang S."/>
            <person name="Liang R."/>
        </authorList>
    </citation>
    <scope>NUCLEOTIDE SEQUENCE</scope>
</reference>
<dbReference type="EMBL" id="PP526725">
    <property type="protein sequence ID" value="WXX03161.1"/>
    <property type="molecule type" value="Genomic_DNA"/>
</dbReference>
<gene>
    <name evidence="1" type="ORF">IODZLFCR_CDS0017</name>
</gene>
<name>A0AAX4LZ39_9CAUD</name>
<accession>A0AAX4LZ39</accession>
<protein>
    <submittedName>
        <fullName evidence="1">Uncharacterized protein</fullName>
    </submittedName>
</protein>
<evidence type="ECO:0000313" key="1">
    <source>
        <dbReference type="EMBL" id="WXX03161.1"/>
    </source>
</evidence>
<dbReference type="Proteomes" id="UP001434079">
    <property type="component" value="Segment"/>
</dbReference>